<protein>
    <submittedName>
        <fullName evidence="2">Uncharacterized protein</fullName>
    </submittedName>
</protein>
<keyword evidence="1" id="KW-0472">Membrane</keyword>
<accession>A0A4Z1T167</accession>
<dbReference type="VEuPathDB" id="GiardiaDB:GMRT_10259"/>
<dbReference type="EMBL" id="VDLU01000001">
    <property type="protein sequence ID" value="TNJ29448.1"/>
    <property type="molecule type" value="Genomic_DNA"/>
</dbReference>
<proteinExistence type="predicted"/>
<evidence type="ECO:0000313" key="3">
    <source>
        <dbReference type="Proteomes" id="UP000315496"/>
    </source>
</evidence>
<feature type="transmembrane region" description="Helical" evidence="1">
    <location>
        <begin position="202"/>
        <end position="221"/>
    </location>
</feature>
<sequence>MSYLEIEHRVASEFPRLESDVKRHCDALTRALDVTADLEARTAALKRQLEETLLLLLDTKLQLQGSLAQAEIDAPEDQKTATRVATINTYAESYSALKTSLSAAQTALRTRCMSRHLDKAAAEAHIQDQSARTAALLKRAEGLHDPIRQIKQAQLLLRDGLEEDKKRLDSLSGNIDLRLNEADAAIKGTKAAMRSLCKQNHCKYFCIACGLTALHIVVLIWL</sequence>
<dbReference type="Proteomes" id="UP000315496">
    <property type="component" value="Chromosome 1"/>
</dbReference>
<comment type="caution">
    <text evidence="2">The sequence shown here is derived from an EMBL/GenBank/DDBJ whole genome shotgun (WGS) entry which is preliminary data.</text>
</comment>
<evidence type="ECO:0000256" key="1">
    <source>
        <dbReference type="SAM" id="Phobius"/>
    </source>
</evidence>
<gene>
    <name evidence="2" type="ORF">GMRT_10259</name>
</gene>
<reference evidence="2 3" key="1">
    <citation type="submission" date="2019-05" db="EMBL/GenBank/DDBJ databases">
        <title>The compact genome of Giardia muris reveals important steps in the evolution of intestinal protozoan parasites.</title>
        <authorList>
            <person name="Xu F."/>
            <person name="Jimenez-Gonzalez A."/>
            <person name="Einarsson E."/>
            <person name="Astvaldsson A."/>
            <person name="Peirasmaki D."/>
            <person name="Eckmann L."/>
            <person name="Andersson J.O."/>
            <person name="Svard S.G."/>
            <person name="Jerlstrom-Hultqvist J."/>
        </authorList>
    </citation>
    <scope>NUCLEOTIDE SEQUENCE [LARGE SCALE GENOMIC DNA]</scope>
    <source>
        <strain evidence="2 3">Roberts-Thomson</strain>
    </source>
</reference>
<dbReference type="AlphaFoldDB" id="A0A4Z1T167"/>
<name>A0A4Z1T167_GIAMU</name>
<keyword evidence="1" id="KW-1133">Transmembrane helix</keyword>
<keyword evidence="3" id="KW-1185">Reference proteome</keyword>
<organism evidence="2 3">
    <name type="scientific">Giardia muris</name>
    <dbReference type="NCBI Taxonomy" id="5742"/>
    <lineage>
        <taxon>Eukaryota</taxon>
        <taxon>Metamonada</taxon>
        <taxon>Diplomonadida</taxon>
        <taxon>Hexamitidae</taxon>
        <taxon>Giardiinae</taxon>
        <taxon>Giardia</taxon>
    </lineage>
</organism>
<evidence type="ECO:0000313" key="2">
    <source>
        <dbReference type="EMBL" id="TNJ29448.1"/>
    </source>
</evidence>
<keyword evidence="1" id="KW-0812">Transmembrane</keyword>